<protein>
    <submittedName>
        <fullName evidence="2">Proline racemase family protein</fullName>
    </submittedName>
</protein>
<dbReference type="PANTHER" id="PTHR33442">
    <property type="entry name" value="TRANS-3-HYDROXY-L-PROLINE DEHYDRATASE"/>
    <property type="match status" value="1"/>
</dbReference>
<dbReference type="PIRSF" id="PIRSF029792">
    <property type="entry name" value="Pro_racemase"/>
    <property type="match status" value="1"/>
</dbReference>
<accession>A0ABU3Q5Q8</accession>
<evidence type="ECO:0000313" key="3">
    <source>
        <dbReference type="Proteomes" id="UP001259572"/>
    </source>
</evidence>
<keyword evidence="3" id="KW-1185">Reference proteome</keyword>
<organism evidence="2 3">
    <name type="scientific">Sphingosinicella rhizophila</name>
    <dbReference type="NCBI Taxonomy" id="3050082"/>
    <lineage>
        <taxon>Bacteria</taxon>
        <taxon>Pseudomonadati</taxon>
        <taxon>Pseudomonadota</taxon>
        <taxon>Alphaproteobacteria</taxon>
        <taxon>Sphingomonadales</taxon>
        <taxon>Sphingosinicellaceae</taxon>
        <taxon>Sphingosinicella</taxon>
    </lineage>
</organism>
<dbReference type="Pfam" id="PF05544">
    <property type="entry name" value="Pro_racemase"/>
    <property type="match status" value="1"/>
</dbReference>
<comment type="caution">
    <text evidence="2">The sequence shown here is derived from an EMBL/GenBank/DDBJ whole genome shotgun (WGS) entry which is preliminary data.</text>
</comment>
<dbReference type="SFLD" id="SFLDS00028">
    <property type="entry name" value="Proline_Racemase"/>
    <property type="match status" value="1"/>
</dbReference>
<dbReference type="EMBL" id="JAVUPU010000003">
    <property type="protein sequence ID" value="MDT9598746.1"/>
    <property type="molecule type" value="Genomic_DNA"/>
</dbReference>
<dbReference type="Gene3D" id="3.10.310.10">
    <property type="entry name" value="Diaminopimelate Epimerase, Chain A, domain 1"/>
    <property type="match status" value="2"/>
</dbReference>
<dbReference type="InterPro" id="IPR008794">
    <property type="entry name" value="Pro_racemase_fam"/>
</dbReference>
<proteinExistence type="inferred from homology"/>
<evidence type="ECO:0000313" key="2">
    <source>
        <dbReference type="EMBL" id="MDT9598746.1"/>
    </source>
</evidence>
<comment type="similarity">
    <text evidence="1">Belongs to the proline racemase family.</text>
</comment>
<gene>
    <name evidence="2" type="ORF">RQX22_07285</name>
</gene>
<dbReference type="PANTHER" id="PTHR33442:SF5">
    <property type="entry name" value="BIFUNCTIONAL TRANS-3-HYDROXY-L-PROLINE DEHYDRATASE_2-EPIMERASE"/>
    <property type="match status" value="1"/>
</dbReference>
<sequence>MPQRLISVIGCHAEGEVGDVIIGGVAPPPGDTMFEKMRAMERDHDDVRRLLLCEPRGAVNRHVNLLVPPTRPGCDAGAIIMEPTEYVPMSGSNMMCIVTVLLETGMVPMHEPETVVTLDLPGGIVTARATCREGKCESVEIENVPCFVDRLDVMIDVEGYGQMSVDVAYGGMFFAIVDAAAVGLPIKPGNARRLAELGERVRLAARAQLDVVHPENPDIKGVSIVQFAEPVRAGGEPTPNTCIVAPGRSDRSPTGTGTSARMAVLHARGQLGVGGRLTHGSIIGSRFEGRIVREVQVAGRPAIVPAIRGRAWITGFHHYRVDPTDPFPVGYIVADTWGVTGTLTQ</sequence>
<dbReference type="RefSeq" id="WP_315725056.1">
    <property type="nucleotide sequence ID" value="NZ_JAVUPU010000003.1"/>
</dbReference>
<dbReference type="SUPFAM" id="SSF54506">
    <property type="entry name" value="Diaminopimelate epimerase-like"/>
    <property type="match status" value="1"/>
</dbReference>
<name>A0ABU3Q5Q8_9SPHN</name>
<reference evidence="2 3" key="1">
    <citation type="submission" date="2023-05" db="EMBL/GenBank/DDBJ databases">
        <authorList>
            <person name="Guo Y."/>
        </authorList>
    </citation>
    <scope>NUCLEOTIDE SEQUENCE [LARGE SCALE GENOMIC DNA]</scope>
    <source>
        <strain evidence="2 3">GR2756</strain>
    </source>
</reference>
<dbReference type="Proteomes" id="UP001259572">
    <property type="component" value="Unassembled WGS sequence"/>
</dbReference>
<evidence type="ECO:0000256" key="1">
    <source>
        <dbReference type="ARBA" id="ARBA00007529"/>
    </source>
</evidence>